<dbReference type="Pfam" id="PF01575">
    <property type="entry name" value="MaoC_dehydratas"/>
    <property type="match status" value="1"/>
</dbReference>
<reference evidence="3 4" key="1">
    <citation type="submission" date="2019-08" db="EMBL/GenBank/DDBJ databases">
        <title>Ulvibacter marinistellae sp. nov., isolated from a starfish, Patiria pectinifera.</title>
        <authorList>
            <person name="Kawano K."/>
            <person name="Ushijima N."/>
            <person name="Kihara M."/>
            <person name="Itoh H."/>
        </authorList>
    </citation>
    <scope>NUCLEOTIDE SEQUENCE [LARGE SCALE GENOMIC DNA]</scope>
    <source>
        <strain evidence="3 4">KK4</strain>
    </source>
</reference>
<protein>
    <submittedName>
        <fullName evidence="3">Dehydrogenase</fullName>
    </submittedName>
</protein>
<dbReference type="InterPro" id="IPR050965">
    <property type="entry name" value="UPF0336/Enoyl-CoA_hydratase"/>
</dbReference>
<comment type="caution">
    <text evidence="3">The sequence shown here is derived from an EMBL/GenBank/DDBJ whole genome shotgun (WGS) entry which is preliminary data.</text>
</comment>
<dbReference type="GO" id="GO:0006633">
    <property type="term" value="P:fatty acid biosynthetic process"/>
    <property type="evidence" value="ECO:0007669"/>
    <property type="project" value="TreeGrafter"/>
</dbReference>
<name>A0A5J4G420_9FLAO</name>
<gene>
    <name evidence="3" type="ORF">ULMS_27090</name>
</gene>
<dbReference type="InterPro" id="IPR029069">
    <property type="entry name" value="HotDog_dom_sf"/>
</dbReference>
<dbReference type="Gene3D" id="3.10.129.10">
    <property type="entry name" value="Hotdog Thioesterase"/>
    <property type="match status" value="1"/>
</dbReference>
<dbReference type="PANTHER" id="PTHR43437:SF3">
    <property type="entry name" value="HYDROXYACYL-THIOESTER DEHYDRATASE TYPE 2, MITOCHONDRIAL"/>
    <property type="match status" value="1"/>
</dbReference>
<dbReference type="GO" id="GO:0019171">
    <property type="term" value="F:(3R)-hydroxyacyl-[acyl-carrier-protein] dehydratase activity"/>
    <property type="evidence" value="ECO:0007669"/>
    <property type="project" value="TreeGrafter"/>
</dbReference>
<proteinExistence type="predicted"/>
<evidence type="ECO:0000256" key="1">
    <source>
        <dbReference type="ARBA" id="ARBA00023239"/>
    </source>
</evidence>
<dbReference type="FunFam" id="3.10.129.10:FF:000042">
    <property type="entry name" value="MaoC domain protein dehydratase"/>
    <property type="match status" value="1"/>
</dbReference>
<organism evidence="3 4">
    <name type="scientific">Patiriisocius marinistellae</name>
    <dbReference type="NCBI Taxonomy" id="2494560"/>
    <lineage>
        <taxon>Bacteria</taxon>
        <taxon>Pseudomonadati</taxon>
        <taxon>Bacteroidota</taxon>
        <taxon>Flavobacteriia</taxon>
        <taxon>Flavobacteriales</taxon>
        <taxon>Flavobacteriaceae</taxon>
        <taxon>Patiriisocius</taxon>
    </lineage>
</organism>
<evidence type="ECO:0000259" key="2">
    <source>
        <dbReference type="Pfam" id="PF01575"/>
    </source>
</evidence>
<dbReference type="PANTHER" id="PTHR43437">
    <property type="entry name" value="HYDROXYACYL-THIOESTER DEHYDRATASE TYPE 2, MITOCHONDRIAL-RELATED"/>
    <property type="match status" value="1"/>
</dbReference>
<keyword evidence="4" id="KW-1185">Reference proteome</keyword>
<dbReference type="InterPro" id="IPR002539">
    <property type="entry name" value="MaoC-like_dom"/>
</dbReference>
<dbReference type="CDD" id="cd03449">
    <property type="entry name" value="R_hydratase"/>
    <property type="match status" value="1"/>
</dbReference>
<keyword evidence="1" id="KW-0456">Lyase</keyword>
<dbReference type="SUPFAM" id="SSF54637">
    <property type="entry name" value="Thioesterase/thiol ester dehydrase-isomerase"/>
    <property type="match status" value="1"/>
</dbReference>
<accession>A0A5J4G420</accession>
<evidence type="ECO:0000313" key="3">
    <source>
        <dbReference type="EMBL" id="GEQ87201.1"/>
    </source>
</evidence>
<dbReference type="AlphaFoldDB" id="A0A5J4G420"/>
<sequence length="148" mass="16319">MLLTNTYICKLKNNMTKKNIKIGDEATFQKTVTETDVHLFAGISGDFNPIHISDIAASKSIFGKRIVHGIILVGFISAVLANKLPGEGSIYLGQDVKFKKPVFIGDTITTIVKVVGIREEKNIFTLRTICRNQNDEIVIDGEAVILKN</sequence>
<dbReference type="Proteomes" id="UP000326994">
    <property type="component" value="Unassembled WGS sequence"/>
</dbReference>
<feature type="domain" description="MaoC-like" evidence="2">
    <location>
        <begin position="28"/>
        <end position="123"/>
    </location>
</feature>
<dbReference type="EMBL" id="BKCF01000006">
    <property type="protein sequence ID" value="GEQ87201.1"/>
    <property type="molecule type" value="Genomic_DNA"/>
</dbReference>
<evidence type="ECO:0000313" key="4">
    <source>
        <dbReference type="Proteomes" id="UP000326994"/>
    </source>
</evidence>